<keyword evidence="1" id="KW-0472">Membrane</keyword>
<keyword evidence="1" id="KW-0812">Transmembrane</keyword>
<gene>
    <name evidence="2" type="ORF">O3W52_00230</name>
</gene>
<comment type="caution">
    <text evidence="2">The sequence shown here is derived from an EMBL/GenBank/DDBJ whole genome shotgun (WGS) entry which is preliminary data.</text>
</comment>
<evidence type="ECO:0008006" key="4">
    <source>
        <dbReference type="Google" id="ProtNLM"/>
    </source>
</evidence>
<proteinExistence type="predicted"/>
<keyword evidence="1" id="KW-1133">Transmembrane helix</keyword>
<evidence type="ECO:0000313" key="3">
    <source>
        <dbReference type="Proteomes" id="UP001079430"/>
    </source>
</evidence>
<name>A0ABT4K9H8_9HYPH</name>
<feature type="transmembrane region" description="Helical" evidence="1">
    <location>
        <begin position="133"/>
        <end position="148"/>
    </location>
</feature>
<keyword evidence="3" id="KW-1185">Reference proteome</keyword>
<dbReference type="Proteomes" id="UP001079430">
    <property type="component" value="Unassembled WGS sequence"/>
</dbReference>
<sequence length="230" mass="25318">MNMHNASWVRQDIVSASPRPAAQGGVMEWPRKNLFNGWLSTLLTMTSVAMVVWIAFALAPWLGNSIWRANSLAECRQILDGASGACWGVIRDRWPQLFFGFYPPHLYWRPVLTFALLFAALAPILFRTIPQRALWFSAVYPGLAYWLIWGGSLWFPVAVYCGFVFAAGPFSLTARVSRGIAVASATLGGVLWWIYAVQPVSAFADSLLPIALTPVASREIGDSCSRSSSG</sequence>
<feature type="transmembrane region" description="Helical" evidence="1">
    <location>
        <begin position="37"/>
        <end position="62"/>
    </location>
</feature>
<feature type="transmembrane region" description="Helical" evidence="1">
    <location>
        <begin position="106"/>
        <end position="126"/>
    </location>
</feature>
<organism evidence="2 3">
    <name type="scientific">Sinorhizobium psoraleae</name>
    <dbReference type="NCBI Taxonomy" id="520838"/>
    <lineage>
        <taxon>Bacteria</taxon>
        <taxon>Pseudomonadati</taxon>
        <taxon>Pseudomonadota</taxon>
        <taxon>Alphaproteobacteria</taxon>
        <taxon>Hyphomicrobiales</taxon>
        <taxon>Rhizobiaceae</taxon>
        <taxon>Sinorhizobium/Ensifer group</taxon>
        <taxon>Sinorhizobium</taxon>
    </lineage>
</organism>
<reference evidence="2" key="1">
    <citation type="submission" date="2022-10" db="EMBL/GenBank/DDBJ databases">
        <title>Whole genome sequencing of three plant growth promoting bacteria isolated from Vachellia tortilis subsp. raddiana in Morocco.</title>
        <authorList>
            <person name="Hnini M."/>
            <person name="Zouagui R."/>
            <person name="Zouagui H."/>
            <person name="Chemao Elfihri M.-W."/>
            <person name="Ibrahimi A."/>
            <person name="Sbabou L."/>
            <person name="Aurag J."/>
        </authorList>
    </citation>
    <scope>NUCLEOTIDE SEQUENCE</scope>
    <source>
        <strain evidence="2">LMR678</strain>
    </source>
</reference>
<dbReference type="EMBL" id="JAPVOI010000002">
    <property type="protein sequence ID" value="MCZ4088611.1"/>
    <property type="molecule type" value="Genomic_DNA"/>
</dbReference>
<feature type="transmembrane region" description="Helical" evidence="1">
    <location>
        <begin position="154"/>
        <end position="172"/>
    </location>
</feature>
<evidence type="ECO:0000313" key="2">
    <source>
        <dbReference type="EMBL" id="MCZ4088611.1"/>
    </source>
</evidence>
<feature type="transmembrane region" description="Helical" evidence="1">
    <location>
        <begin position="179"/>
        <end position="197"/>
    </location>
</feature>
<accession>A0ABT4K9H8</accession>
<dbReference type="RefSeq" id="WP_269274538.1">
    <property type="nucleotide sequence ID" value="NZ_JAPVOI010000002.1"/>
</dbReference>
<evidence type="ECO:0000256" key="1">
    <source>
        <dbReference type="SAM" id="Phobius"/>
    </source>
</evidence>
<protein>
    <recommendedName>
        <fullName evidence="4">Amino acid ABC transporter permease</fullName>
    </recommendedName>
</protein>